<accession>A0A934V6E2</accession>
<organism evidence="1 2">
    <name type="scientific">Prauserella cavernicola</name>
    <dbReference type="NCBI Taxonomy" id="2800127"/>
    <lineage>
        <taxon>Bacteria</taxon>
        <taxon>Bacillati</taxon>
        <taxon>Actinomycetota</taxon>
        <taxon>Actinomycetes</taxon>
        <taxon>Pseudonocardiales</taxon>
        <taxon>Pseudonocardiaceae</taxon>
        <taxon>Prauserella</taxon>
    </lineage>
</organism>
<proteinExistence type="predicted"/>
<sequence length="215" mass="23964">MDVAALVISIFAFGLALAGFIYARIEFRRTGPLIDVRLMKGGVKNSEGSGFLVDERAEAWIDLPVSNKNHNALAAWTEYSVYGVHVINKGRSRILVRKVYLEQDLTPSKKWAELTADAKGKKNHHVVMKMDHSVEHGGFSHGSELPCSIEGNSDAYWAVSALRLLECNFDHLVNYAIQLGDGTVVRTKKFQIESFSDEEREKVFGNFTSASDEEV</sequence>
<reference evidence="1" key="1">
    <citation type="submission" date="2020-12" db="EMBL/GenBank/DDBJ databases">
        <title>Prauserella sp. ASG 168, a novel actinomycete isolated from cave rock.</title>
        <authorList>
            <person name="Suriyachadkun C."/>
        </authorList>
    </citation>
    <scope>NUCLEOTIDE SEQUENCE</scope>
    <source>
        <strain evidence="1">ASG 168</strain>
    </source>
</reference>
<protein>
    <submittedName>
        <fullName evidence="1">Uncharacterized protein</fullName>
    </submittedName>
</protein>
<keyword evidence="2" id="KW-1185">Reference proteome</keyword>
<evidence type="ECO:0000313" key="1">
    <source>
        <dbReference type="EMBL" id="MBK1785593.1"/>
    </source>
</evidence>
<evidence type="ECO:0000313" key="2">
    <source>
        <dbReference type="Proteomes" id="UP000635245"/>
    </source>
</evidence>
<name>A0A934V6E2_9PSEU</name>
<comment type="caution">
    <text evidence="1">The sequence shown here is derived from an EMBL/GenBank/DDBJ whole genome shotgun (WGS) entry which is preliminary data.</text>
</comment>
<dbReference type="Proteomes" id="UP000635245">
    <property type="component" value="Unassembled WGS sequence"/>
</dbReference>
<gene>
    <name evidence="1" type="ORF">JHE00_14780</name>
</gene>
<dbReference type="EMBL" id="JAENJH010000003">
    <property type="protein sequence ID" value="MBK1785593.1"/>
    <property type="molecule type" value="Genomic_DNA"/>
</dbReference>
<dbReference type="AlphaFoldDB" id="A0A934V6E2"/>
<dbReference type="RefSeq" id="WP_200318629.1">
    <property type="nucleotide sequence ID" value="NZ_JAENJH010000003.1"/>
</dbReference>